<keyword evidence="2" id="KW-1185">Reference proteome</keyword>
<sequence length="70" mass="7747">MNSLALIDDDLEDADVESLFSIDDEATTEAVLGFTFEDTSSESDDSDSFPYEIQTFDFSKIMLAQPLAKV</sequence>
<gene>
    <name evidence="1" type="ORF">RHMOL_Rhmol08G0124700</name>
</gene>
<evidence type="ECO:0000313" key="2">
    <source>
        <dbReference type="Proteomes" id="UP001062846"/>
    </source>
</evidence>
<dbReference type="Proteomes" id="UP001062846">
    <property type="component" value="Chromosome 8"/>
</dbReference>
<name>A0ACC0MPN9_RHOML</name>
<proteinExistence type="predicted"/>
<dbReference type="EMBL" id="CM046395">
    <property type="protein sequence ID" value="KAI8542258.1"/>
    <property type="molecule type" value="Genomic_DNA"/>
</dbReference>
<evidence type="ECO:0000313" key="1">
    <source>
        <dbReference type="EMBL" id="KAI8542258.1"/>
    </source>
</evidence>
<protein>
    <submittedName>
        <fullName evidence="1">Uncharacterized protein</fullName>
    </submittedName>
</protein>
<reference evidence="1" key="1">
    <citation type="submission" date="2022-02" db="EMBL/GenBank/DDBJ databases">
        <title>Plant Genome Project.</title>
        <authorList>
            <person name="Zhang R.-G."/>
        </authorList>
    </citation>
    <scope>NUCLEOTIDE SEQUENCE</scope>
    <source>
        <strain evidence="1">AT1</strain>
    </source>
</reference>
<organism evidence="1 2">
    <name type="scientific">Rhododendron molle</name>
    <name type="common">Chinese azalea</name>
    <name type="synonym">Azalea mollis</name>
    <dbReference type="NCBI Taxonomy" id="49168"/>
    <lineage>
        <taxon>Eukaryota</taxon>
        <taxon>Viridiplantae</taxon>
        <taxon>Streptophyta</taxon>
        <taxon>Embryophyta</taxon>
        <taxon>Tracheophyta</taxon>
        <taxon>Spermatophyta</taxon>
        <taxon>Magnoliopsida</taxon>
        <taxon>eudicotyledons</taxon>
        <taxon>Gunneridae</taxon>
        <taxon>Pentapetalae</taxon>
        <taxon>asterids</taxon>
        <taxon>Ericales</taxon>
        <taxon>Ericaceae</taxon>
        <taxon>Ericoideae</taxon>
        <taxon>Rhodoreae</taxon>
        <taxon>Rhododendron</taxon>
    </lineage>
</organism>
<accession>A0ACC0MPN9</accession>
<comment type="caution">
    <text evidence="1">The sequence shown here is derived from an EMBL/GenBank/DDBJ whole genome shotgun (WGS) entry which is preliminary data.</text>
</comment>